<reference evidence="2" key="1">
    <citation type="journal article" date="2020" name="Stud. Mycol.">
        <title>101 Dothideomycetes genomes: a test case for predicting lifestyles and emergence of pathogens.</title>
        <authorList>
            <person name="Haridas S."/>
            <person name="Albert R."/>
            <person name="Binder M."/>
            <person name="Bloem J."/>
            <person name="Labutti K."/>
            <person name="Salamov A."/>
            <person name="Andreopoulos B."/>
            <person name="Baker S."/>
            <person name="Barry K."/>
            <person name="Bills G."/>
            <person name="Bluhm B."/>
            <person name="Cannon C."/>
            <person name="Castanera R."/>
            <person name="Culley D."/>
            <person name="Daum C."/>
            <person name="Ezra D."/>
            <person name="Gonzalez J."/>
            <person name="Henrissat B."/>
            <person name="Kuo A."/>
            <person name="Liang C."/>
            <person name="Lipzen A."/>
            <person name="Lutzoni F."/>
            <person name="Magnuson J."/>
            <person name="Mondo S."/>
            <person name="Nolan M."/>
            <person name="Ohm R."/>
            <person name="Pangilinan J."/>
            <person name="Park H.-J."/>
            <person name="Ramirez L."/>
            <person name="Alfaro M."/>
            <person name="Sun H."/>
            <person name="Tritt A."/>
            <person name="Yoshinaga Y."/>
            <person name="Zwiers L.-H."/>
            <person name="Turgeon B."/>
            <person name="Goodwin S."/>
            <person name="Spatafora J."/>
            <person name="Crous P."/>
            <person name="Grigoriev I."/>
        </authorList>
    </citation>
    <scope>NUCLEOTIDE SEQUENCE</scope>
    <source>
        <strain evidence="2">CBS 207.26</strain>
    </source>
</reference>
<feature type="region of interest" description="Disordered" evidence="1">
    <location>
        <begin position="83"/>
        <end position="107"/>
    </location>
</feature>
<sequence>MNVPDSPASIPQGSTGAHAGSVVPLSILLSCRAANLEMRDLLAQKPPNQKVQIMCGNVKGLEEVNIQLELLYLTLHDDIAQRQQEGSEGNTKGAPRSETKIVPSKLSPDPVPGPDDFVFKTIHRLQCDATVEIRIFVHTYFSQGGGSSLFRWMREIPG</sequence>
<evidence type="ECO:0000313" key="3">
    <source>
        <dbReference type="Proteomes" id="UP000800200"/>
    </source>
</evidence>
<accession>A0A6A6EX29</accession>
<keyword evidence="3" id="KW-1185">Reference proteome</keyword>
<proteinExistence type="predicted"/>
<evidence type="ECO:0000313" key="2">
    <source>
        <dbReference type="EMBL" id="KAF2195572.1"/>
    </source>
</evidence>
<protein>
    <submittedName>
        <fullName evidence="2">Uncharacterized protein</fullName>
    </submittedName>
</protein>
<dbReference type="OrthoDB" id="5314997at2759"/>
<dbReference type="Proteomes" id="UP000800200">
    <property type="component" value="Unassembled WGS sequence"/>
</dbReference>
<dbReference type="AlphaFoldDB" id="A0A6A6EX29"/>
<gene>
    <name evidence="2" type="ORF">K469DRAFT_681870</name>
</gene>
<dbReference type="EMBL" id="ML994610">
    <property type="protein sequence ID" value="KAF2195572.1"/>
    <property type="molecule type" value="Genomic_DNA"/>
</dbReference>
<organism evidence="2 3">
    <name type="scientific">Zopfia rhizophila CBS 207.26</name>
    <dbReference type="NCBI Taxonomy" id="1314779"/>
    <lineage>
        <taxon>Eukaryota</taxon>
        <taxon>Fungi</taxon>
        <taxon>Dikarya</taxon>
        <taxon>Ascomycota</taxon>
        <taxon>Pezizomycotina</taxon>
        <taxon>Dothideomycetes</taxon>
        <taxon>Dothideomycetes incertae sedis</taxon>
        <taxon>Zopfiaceae</taxon>
        <taxon>Zopfia</taxon>
    </lineage>
</organism>
<evidence type="ECO:0000256" key="1">
    <source>
        <dbReference type="SAM" id="MobiDB-lite"/>
    </source>
</evidence>
<name>A0A6A6EX29_9PEZI</name>